<protein>
    <submittedName>
        <fullName evidence="3">Uncharacterized protein LOC121398003</fullName>
    </submittedName>
</protein>
<keyword evidence="1" id="KW-0175">Coiled coil</keyword>
<keyword evidence="2" id="KW-1185">Reference proteome</keyword>
<dbReference type="OrthoDB" id="9909745at2759"/>
<evidence type="ECO:0000313" key="2">
    <source>
        <dbReference type="Proteomes" id="UP000186698"/>
    </source>
</evidence>
<organism evidence="2 3">
    <name type="scientific">Xenopus laevis</name>
    <name type="common">African clawed frog</name>
    <dbReference type="NCBI Taxonomy" id="8355"/>
    <lineage>
        <taxon>Eukaryota</taxon>
        <taxon>Metazoa</taxon>
        <taxon>Chordata</taxon>
        <taxon>Craniata</taxon>
        <taxon>Vertebrata</taxon>
        <taxon>Euteleostomi</taxon>
        <taxon>Amphibia</taxon>
        <taxon>Batrachia</taxon>
        <taxon>Anura</taxon>
        <taxon>Pipoidea</taxon>
        <taxon>Pipidae</taxon>
        <taxon>Xenopodinae</taxon>
        <taxon>Xenopus</taxon>
        <taxon>Xenopus</taxon>
    </lineage>
</organism>
<sequence>MTPARRHANYTSASFLNLSLLAKKKSATQVHQQSLPPPVLVEGQPEFEIQKLLDSHLVWGKENVMVVLDDVSQFNLKENQRILSSTPTISLILLIPNDSKERAFKAHNASLSEFFKRGLFEGTSISSLGDSIARYTHINSFDAGEVEQFSRKNPKMDFPSGHSHSVRVFSRCAKSDFKWLVALLRSEDFGGLVKEVHAVEISNSYSQFLSDISNCTFAILYHSLNYGRVSLTDVPDSLYDKHLETLSQRFGKKKVIVVIDDLKDSSFQEKRNILCEQPSIGRYSQELLLFSETETKVGNYTSHTVRNQLEALKKTLETSHGGDSTQFPLNKVECCISSSPVPTAHFSDHISRQLESAAAPMNNVSCQKIDSMLKHSSREAAYLKQLEEVKKEHSIEIFTLKKKHQSELAKLEQQIEDLMIMHSSEIFQLKQQVEELSMRTCTYCSHHQPRRFDDQSVRQNQMIIQRTGMY</sequence>
<gene>
    <name evidence="3" type="primary">LOC121398003</name>
</gene>
<accession>A0A8J1LT75</accession>
<feature type="coiled-coil region" evidence="1">
    <location>
        <begin position="383"/>
        <end position="421"/>
    </location>
</feature>
<evidence type="ECO:0000256" key="1">
    <source>
        <dbReference type="SAM" id="Coils"/>
    </source>
</evidence>
<proteinExistence type="predicted"/>
<name>A0A8J1LT75_XENLA</name>
<reference evidence="3" key="1">
    <citation type="submission" date="2025-08" db="UniProtKB">
        <authorList>
            <consortium name="RefSeq"/>
        </authorList>
    </citation>
    <scope>IDENTIFICATION</scope>
    <source>
        <strain evidence="3">J_2021</strain>
        <tissue evidence="3">Erythrocytes</tissue>
    </source>
</reference>
<dbReference type="RefSeq" id="XP_041432261.1">
    <property type="nucleotide sequence ID" value="XM_041576327.1"/>
</dbReference>
<dbReference type="AlphaFoldDB" id="A0A8J1LT75"/>
<dbReference type="GeneID" id="121398003"/>
<evidence type="ECO:0000313" key="3">
    <source>
        <dbReference type="RefSeq" id="XP_041432261.1"/>
    </source>
</evidence>
<dbReference type="Proteomes" id="UP000186698">
    <property type="component" value="Chromosome 9_10L"/>
</dbReference>
<dbReference type="KEGG" id="xla:121398003"/>